<accession>A0ABW4U2F7</accession>
<evidence type="ECO:0000313" key="2">
    <source>
        <dbReference type="Proteomes" id="UP001597400"/>
    </source>
</evidence>
<organism evidence="1 2">
    <name type="scientific">Sphingomonas arantia</name>
    <dbReference type="NCBI Taxonomy" id="1460676"/>
    <lineage>
        <taxon>Bacteria</taxon>
        <taxon>Pseudomonadati</taxon>
        <taxon>Pseudomonadota</taxon>
        <taxon>Alphaproteobacteria</taxon>
        <taxon>Sphingomonadales</taxon>
        <taxon>Sphingomonadaceae</taxon>
        <taxon>Sphingomonas</taxon>
    </lineage>
</organism>
<evidence type="ECO:0000313" key="1">
    <source>
        <dbReference type="EMBL" id="MFD1951769.1"/>
    </source>
</evidence>
<sequence>MDELLAIARPEAKPGRRAFIDSNMAETPYRCVGGAIFALQRAGFKEVSFVAEPPPSQEK</sequence>
<gene>
    <name evidence="1" type="ORF">ACFSGX_13425</name>
</gene>
<reference evidence="2" key="1">
    <citation type="journal article" date="2019" name="Int. J. Syst. Evol. Microbiol.">
        <title>The Global Catalogue of Microorganisms (GCM) 10K type strain sequencing project: providing services to taxonomists for standard genome sequencing and annotation.</title>
        <authorList>
            <consortium name="The Broad Institute Genomics Platform"/>
            <consortium name="The Broad Institute Genome Sequencing Center for Infectious Disease"/>
            <person name="Wu L."/>
            <person name="Ma J."/>
        </authorList>
    </citation>
    <scope>NUCLEOTIDE SEQUENCE [LARGE SCALE GENOMIC DNA]</scope>
    <source>
        <strain evidence="2">CGMCC 1.12702</strain>
    </source>
</reference>
<dbReference type="RefSeq" id="WP_380930635.1">
    <property type="nucleotide sequence ID" value="NZ_JBHUGS010000003.1"/>
</dbReference>
<dbReference type="Proteomes" id="UP001597400">
    <property type="component" value="Unassembled WGS sequence"/>
</dbReference>
<name>A0ABW4U2F7_9SPHN</name>
<dbReference type="EMBL" id="JBHUGS010000003">
    <property type="protein sequence ID" value="MFD1951769.1"/>
    <property type="molecule type" value="Genomic_DNA"/>
</dbReference>
<proteinExistence type="predicted"/>
<comment type="caution">
    <text evidence="1">The sequence shown here is derived from an EMBL/GenBank/DDBJ whole genome shotgun (WGS) entry which is preliminary data.</text>
</comment>
<keyword evidence="2" id="KW-1185">Reference proteome</keyword>
<protein>
    <submittedName>
        <fullName evidence="1">Uncharacterized protein</fullName>
    </submittedName>
</protein>